<dbReference type="PANTHER" id="PTHR33638:SF1">
    <property type="entry name" value="SELENOPROTEIN H"/>
    <property type="match status" value="1"/>
</dbReference>
<feature type="compositionally biased region" description="Basic residues" evidence="1">
    <location>
        <begin position="45"/>
        <end position="54"/>
    </location>
</feature>
<dbReference type="GO" id="GO:0005794">
    <property type="term" value="C:Golgi apparatus"/>
    <property type="evidence" value="ECO:0007669"/>
    <property type="project" value="TreeGrafter"/>
</dbReference>
<feature type="compositionally biased region" description="Low complexity" evidence="1">
    <location>
        <begin position="11"/>
        <end position="24"/>
    </location>
</feature>
<name>A0AAN9J752_CLITE</name>
<evidence type="ECO:0008006" key="4">
    <source>
        <dbReference type="Google" id="ProtNLM"/>
    </source>
</evidence>
<dbReference type="FunFam" id="3.40.30.10:FF:000361">
    <property type="entry name" value="Selenium binding protein"/>
    <property type="match status" value="1"/>
</dbReference>
<dbReference type="PANTHER" id="PTHR33638">
    <property type="entry name" value="SELENOPROTEIN H"/>
    <property type="match status" value="1"/>
</dbReference>
<dbReference type="InterPro" id="IPR052674">
    <property type="entry name" value="SelWTH-like"/>
</dbReference>
<accession>A0AAN9J752</accession>
<evidence type="ECO:0000313" key="2">
    <source>
        <dbReference type="EMBL" id="KAK7293545.1"/>
    </source>
</evidence>
<feature type="compositionally biased region" description="Basic and acidic residues" evidence="1">
    <location>
        <begin position="1"/>
        <end position="10"/>
    </location>
</feature>
<protein>
    <recommendedName>
        <fullName evidence="4">Selenoprotein H</fullName>
    </recommendedName>
</protein>
<evidence type="ECO:0000313" key="3">
    <source>
        <dbReference type="Proteomes" id="UP001359559"/>
    </source>
</evidence>
<proteinExistence type="predicted"/>
<dbReference type="AlphaFoldDB" id="A0AAN9J752"/>
<gene>
    <name evidence="2" type="ORF">RJT34_16413</name>
</gene>
<organism evidence="2 3">
    <name type="scientific">Clitoria ternatea</name>
    <name type="common">Butterfly pea</name>
    <dbReference type="NCBI Taxonomy" id="43366"/>
    <lineage>
        <taxon>Eukaryota</taxon>
        <taxon>Viridiplantae</taxon>
        <taxon>Streptophyta</taxon>
        <taxon>Embryophyta</taxon>
        <taxon>Tracheophyta</taxon>
        <taxon>Spermatophyta</taxon>
        <taxon>Magnoliopsida</taxon>
        <taxon>eudicotyledons</taxon>
        <taxon>Gunneridae</taxon>
        <taxon>Pentapetalae</taxon>
        <taxon>rosids</taxon>
        <taxon>fabids</taxon>
        <taxon>Fabales</taxon>
        <taxon>Fabaceae</taxon>
        <taxon>Papilionoideae</taxon>
        <taxon>50 kb inversion clade</taxon>
        <taxon>NPAAA clade</taxon>
        <taxon>indigoferoid/millettioid clade</taxon>
        <taxon>Phaseoleae</taxon>
        <taxon>Clitoria</taxon>
    </lineage>
</organism>
<dbReference type="Proteomes" id="UP001359559">
    <property type="component" value="Unassembled WGS sequence"/>
</dbReference>
<keyword evidence="3" id="KW-1185">Reference proteome</keyword>
<reference evidence="2 3" key="1">
    <citation type="submission" date="2024-01" db="EMBL/GenBank/DDBJ databases">
        <title>The genomes of 5 underutilized Papilionoideae crops provide insights into root nodulation and disease resistance.</title>
        <authorList>
            <person name="Yuan L."/>
        </authorList>
    </citation>
    <scope>NUCLEOTIDE SEQUENCE [LARGE SCALE GENOMIC DNA]</scope>
    <source>
        <strain evidence="2">LY-2023</strain>
        <tissue evidence="2">Leaf</tissue>
    </source>
</reference>
<evidence type="ECO:0000256" key="1">
    <source>
        <dbReference type="SAM" id="MobiDB-lite"/>
    </source>
</evidence>
<comment type="caution">
    <text evidence="2">The sequence shown here is derived from an EMBL/GenBank/DDBJ whole genome shotgun (WGS) entry which is preliminary data.</text>
</comment>
<dbReference type="EMBL" id="JAYKXN010000004">
    <property type="protein sequence ID" value="KAK7293545.1"/>
    <property type="molecule type" value="Genomic_DNA"/>
</dbReference>
<sequence>MAPAKRKAEQATEATAAPVRVTRAAAKRSVGGSSEPKPVVVEVKKAKKDTKQKKKEKEETEVEGAEVVQNDNKAKGYTSENVLDASSKTIVVEHCKQCSSFKTRANLVKEGLEKAGCGVTVILNPEKPRRGCFEIRQERGKKFITLLDLKRPFKPMKDLDMDKVISDIVDEMSKTS</sequence>
<feature type="region of interest" description="Disordered" evidence="1">
    <location>
        <begin position="1"/>
        <end position="67"/>
    </location>
</feature>